<dbReference type="InterPro" id="IPR036388">
    <property type="entry name" value="WH-like_DNA-bd_sf"/>
</dbReference>
<dbReference type="InterPro" id="IPR005119">
    <property type="entry name" value="LysR_subst-bd"/>
</dbReference>
<evidence type="ECO:0000256" key="1">
    <source>
        <dbReference type="ARBA" id="ARBA00009437"/>
    </source>
</evidence>
<dbReference type="PANTHER" id="PTHR30126:SF39">
    <property type="entry name" value="HTH-TYPE TRANSCRIPTIONAL REGULATOR CYSL"/>
    <property type="match status" value="1"/>
</dbReference>
<reference evidence="5" key="1">
    <citation type="submission" date="2020-09" db="EMBL/GenBank/DDBJ databases">
        <authorList>
            <person name="Dalcin Martins P."/>
        </authorList>
    </citation>
    <scope>NUCLEOTIDE SEQUENCE</scope>
    <source>
        <strain evidence="5">MAG47</strain>
    </source>
</reference>
<keyword evidence="4" id="KW-0804">Transcription</keyword>
<evidence type="ECO:0000256" key="3">
    <source>
        <dbReference type="ARBA" id="ARBA00023125"/>
    </source>
</evidence>
<sequence length="306" mass="34171">MFSLSHVAAFIEVIETGSFHEASRRLQISQPTVSHNVKRLEDILGVRLVERRKDKCVPTRQGLVFLPFARSLLTVTKRSLDRLHSGRITLGASTNIGTYILPVHLKRLQDAQGRPPEVAVASNPEIIEKLLRKEIDLAFTEWWDDRKGYQARLWRKEKLVIIVSPQHNWRTRKTIEAAELFQESLIGGERGTGTGSVLREAFGQAAEQFPISFNVGSTEAVKHAVRAGLGISIVMRSTVLDELASGRLYEVSVENVVLEKSVWAVHPVHMEDGSPEAIALKVILDASAPLGDLEHVHITRGHIRKI</sequence>
<dbReference type="Gene3D" id="1.10.10.10">
    <property type="entry name" value="Winged helix-like DNA-binding domain superfamily/Winged helix DNA-binding domain"/>
    <property type="match status" value="1"/>
</dbReference>
<dbReference type="SUPFAM" id="SSF53850">
    <property type="entry name" value="Periplasmic binding protein-like II"/>
    <property type="match status" value="1"/>
</dbReference>
<dbReference type="AlphaFoldDB" id="A0A011TCF0"/>
<dbReference type="InterPro" id="IPR011991">
    <property type="entry name" value="ArsR-like_HTH"/>
</dbReference>
<name>A0A011TCF0_BRUAN</name>
<dbReference type="PROSITE" id="PS50931">
    <property type="entry name" value="HTH_LYSR"/>
    <property type="match status" value="1"/>
</dbReference>
<proteinExistence type="inferred from homology"/>
<comment type="similarity">
    <text evidence="1">Belongs to the LysR transcriptional regulatory family.</text>
</comment>
<gene>
    <name evidence="5" type="ORF">IH622_17130</name>
</gene>
<dbReference type="CDD" id="cd00090">
    <property type="entry name" value="HTH_ARSR"/>
    <property type="match status" value="1"/>
</dbReference>
<accession>A0A011TCF0</accession>
<keyword evidence="3" id="KW-0238">DNA-binding</keyword>
<evidence type="ECO:0000256" key="4">
    <source>
        <dbReference type="ARBA" id="ARBA00023163"/>
    </source>
</evidence>
<dbReference type="PANTHER" id="PTHR30126">
    <property type="entry name" value="HTH-TYPE TRANSCRIPTIONAL REGULATOR"/>
    <property type="match status" value="1"/>
</dbReference>
<dbReference type="InterPro" id="IPR000847">
    <property type="entry name" value="LysR_HTH_N"/>
</dbReference>
<dbReference type="Pfam" id="PF00126">
    <property type="entry name" value="HTH_1"/>
    <property type="match status" value="1"/>
</dbReference>
<dbReference type="SUPFAM" id="SSF46785">
    <property type="entry name" value="Winged helix' DNA-binding domain"/>
    <property type="match status" value="1"/>
</dbReference>
<evidence type="ECO:0000313" key="5">
    <source>
        <dbReference type="EMBL" id="MBE0562531.1"/>
    </source>
</evidence>
<dbReference type="Pfam" id="PF03466">
    <property type="entry name" value="LysR_substrate"/>
    <property type="match status" value="1"/>
</dbReference>
<dbReference type="PRINTS" id="PR00039">
    <property type="entry name" value="HTHLYSR"/>
</dbReference>
<protein>
    <submittedName>
        <fullName evidence="5">LysR family transcriptional regulator</fullName>
    </submittedName>
</protein>
<dbReference type="Proteomes" id="UP000642265">
    <property type="component" value="Unassembled WGS sequence"/>
</dbReference>
<evidence type="ECO:0000313" key="6">
    <source>
        <dbReference type="Proteomes" id="UP000642265"/>
    </source>
</evidence>
<dbReference type="Gene3D" id="3.40.190.10">
    <property type="entry name" value="Periplasmic binding protein-like II"/>
    <property type="match status" value="2"/>
</dbReference>
<keyword evidence="2" id="KW-0805">Transcription regulation</keyword>
<dbReference type="RefSeq" id="WP_003501100.1">
    <property type="nucleotide sequence ID" value="NZ_JAIVLD010000021.1"/>
</dbReference>
<evidence type="ECO:0000256" key="2">
    <source>
        <dbReference type="ARBA" id="ARBA00023015"/>
    </source>
</evidence>
<dbReference type="GO" id="GO:0003700">
    <property type="term" value="F:DNA-binding transcription factor activity"/>
    <property type="evidence" value="ECO:0007669"/>
    <property type="project" value="InterPro"/>
</dbReference>
<dbReference type="InterPro" id="IPR036390">
    <property type="entry name" value="WH_DNA-bd_sf"/>
</dbReference>
<dbReference type="EMBL" id="JACZKO010000044">
    <property type="protein sequence ID" value="MBE0562531.1"/>
    <property type="molecule type" value="Genomic_DNA"/>
</dbReference>
<organism evidence="5 6">
    <name type="scientific">Brucella anthropi</name>
    <name type="common">Ochrobactrum anthropi</name>
    <dbReference type="NCBI Taxonomy" id="529"/>
    <lineage>
        <taxon>Bacteria</taxon>
        <taxon>Pseudomonadati</taxon>
        <taxon>Pseudomonadota</taxon>
        <taxon>Alphaproteobacteria</taxon>
        <taxon>Hyphomicrobiales</taxon>
        <taxon>Brucellaceae</taxon>
        <taxon>Brucella/Ochrobactrum group</taxon>
        <taxon>Brucella</taxon>
    </lineage>
</organism>
<reference evidence="5" key="2">
    <citation type="submission" date="2020-10" db="EMBL/GenBank/DDBJ databases">
        <title>Enrichment of novel Verrucomicrobia, Bacteroidetes and Krumholzibacteria in an oxygen-limited, methane- and iron-fed bioreactor inoculated with Bothnian Sea sediments.</title>
        <authorList>
            <person name="Martins P.D."/>
            <person name="de Jong A."/>
            <person name="Lenstra W.K."/>
            <person name="van Helmond N.A.G.M."/>
            <person name="Slomp C.P."/>
            <person name="Jetten M.S.M."/>
            <person name="Welte C.U."/>
            <person name="Rasigraf O."/>
        </authorList>
    </citation>
    <scope>NUCLEOTIDE SEQUENCE</scope>
    <source>
        <strain evidence="5">MAG47</strain>
    </source>
</reference>
<comment type="caution">
    <text evidence="5">The sequence shown here is derived from an EMBL/GenBank/DDBJ whole genome shotgun (WGS) entry which is preliminary data.</text>
</comment>
<dbReference type="GO" id="GO:0000976">
    <property type="term" value="F:transcription cis-regulatory region binding"/>
    <property type="evidence" value="ECO:0007669"/>
    <property type="project" value="TreeGrafter"/>
</dbReference>